<dbReference type="GO" id="GO:0007156">
    <property type="term" value="P:homophilic cell adhesion via plasma membrane adhesion molecules"/>
    <property type="evidence" value="ECO:0007669"/>
    <property type="project" value="InterPro"/>
</dbReference>
<dbReference type="GeneTree" id="ENSGT00940000153691"/>
<dbReference type="Gene3D" id="2.60.40.60">
    <property type="entry name" value="Cadherins"/>
    <property type="match status" value="5"/>
</dbReference>
<protein>
    <submittedName>
        <fullName evidence="19">Cadherin 11, type 2, OB-cadherin (osteoblast)</fullName>
    </submittedName>
</protein>
<feature type="region of interest" description="Disordered" evidence="15">
    <location>
        <begin position="765"/>
        <end position="801"/>
    </location>
</feature>
<dbReference type="InterPro" id="IPR000233">
    <property type="entry name" value="Cadherin_Y-type_LIR"/>
</dbReference>
<dbReference type="SMART" id="SM00112">
    <property type="entry name" value="CA"/>
    <property type="match status" value="4"/>
</dbReference>
<keyword evidence="20" id="KW-1185">Reference proteome</keyword>
<dbReference type="InterPro" id="IPR027397">
    <property type="entry name" value="Catenin-bd_sf"/>
</dbReference>
<dbReference type="InterPro" id="IPR002126">
    <property type="entry name" value="Cadherin-like_dom"/>
</dbReference>
<dbReference type="FunFam" id="2.60.40.60:FF:000017">
    <property type="entry name" value="Cadherin 24"/>
    <property type="match status" value="1"/>
</dbReference>
<sequence length="896" mass="97100">MGLRTSGTRATMACWPFCFLFIALLVLSYQTHASTDLVPNPELEDRGWILLAGPGGKKSEDKGVLLDHHILDSEELGNGDLDVQGQIADGHMGHRTKRMAPQDTDVEGLELSFKRRFRRSWVWNQFFVLEEFKMPDPLNIGKLHSDQDPGDGSVVYLLSGEGAGSLFQIDNRTGDIHVTEALDRERQAIYTLLAQVVDRASGLPLEPPSQFIVKVQDINDNEPRFPAMPYIATVPERAPTGTLVLQVSATDADDASYGNSARVVYRILQGQPYFSIDPHSGEIRTALPDLDREARSSFQLVIEAKDMAGQRGGLAGTTTVTISLGDVNDNPPSFPQQTYRMAVSEGSVPGSEVGRMSANDPDEGQNRLTTYRLRGGDGTGVFSISTDRNTQEGVISLAQPVDYEGKQFYSLIVEAANSVLDPRFHSLGPFSASTRVLVSVMDADEAPVFRPAIYSPRLLESAPLGSSVVMVTAKDPDAADRPVRYAIDRNTDLQRVFNIDHSTGNVVLAKTLDRENREWHNISVLAIQSDNSALVGRANVKVQVLDVNDNLPELLGSHEVQVCESAVPGQLVHTLLGQDQDTGGAGRVHFTLLPSAAASANFTLRDNQNGSASLMLRQRLWLGAARSPMTIPLLLNDEGRPRHSASFTLLVRVCSCGRSGETMACGPEALALPAGLSLHALIAILACLLTLLVLVLLFVSVRRRQKASPPAPEEDDVRENIVRYDEEGGGEEDTATFDLITLTYPHIRGNEGTVAGIAASVRKDVQPEPSCPGTPGLHLALSDSEDQQQGKPAGGSQTRNQVAVRAEDCEPTSAIDAFIRVRLQQADADPCVPPFDSVQVYGYEGCGSLAGSLSSLESQTQSPRDQESRGYDFLRDWGPRFLGLAKLYGASQSPSS</sequence>
<evidence type="ECO:0000256" key="6">
    <source>
        <dbReference type="ARBA" id="ARBA00022737"/>
    </source>
</evidence>
<accession>A0A8C4QLG9</accession>
<reference evidence="19" key="1">
    <citation type="submission" date="2025-08" db="UniProtKB">
        <authorList>
            <consortium name="Ensembl"/>
        </authorList>
    </citation>
    <scope>IDENTIFICATION</scope>
</reference>
<evidence type="ECO:0000256" key="10">
    <source>
        <dbReference type="ARBA" id="ARBA00023136"/>
    </source>
</evidence>
<feature type="signal peptide" evidence="17">
    <location>
        <begin position="1"/>
        <end position="33"/>
    </location>
</feature>
<dbReference type="AlphaFoldDB" id="A0A8C4QLG9"/>
<proteinExistence type="predicted"/>
<feature type="region of interest" description="Disordered" evidence="15">
    <location>
        <begin position="347"/>
        <end position="366"/>
    </location>
</feature>
<dbReference type="PANTHER" id="PTHR24027:SF422">
    <property type="entry name" value="CADHERIN DOMAIN-CONTAINING PROTEIN"/>
    <property type="match status" value="1"/>
</dbReference>
<evidence type="ECO:0000256" key="17">
    <source>
        <dbReference type="SAM" id="SignalP"/>
    </source>
</evidence>
<dbReference type="GO" id="GO:0016339">
    <property type="term" value="P:calcium-dependent cell-cell adhesion via plasma membrane cell adhesion molecules"/>
    <property type="evidence" value="ECO:0007669"/>
    <property type="project" value="TreeGrafter"/>
</dbReference>
<feature type="chain" id="PRO_5034464825" evidence="17">
    <location>
        <begin position="34"/>
        <end position="896"/>
    </location>
</feature>
<dbReference type="GO" id="GO:0008013">
    <property type="term" value="F:beta-catenin binding"/>
    <property type="evidence" value="ECO:0007669"/>
    <property type="project" value="TreeGrafter"/>
</dbReference>
<dbReference type="InterPro" id="IPR020894">
    <property type="entry name" value="Cadherin_CS"/>
</dbReference>
<evidence type="ECO:0000256" key="3">
    <source>
        <dbReference type="ARBA" id="ARBA00022692"/>
    </source>
</evidence>
<keyword evidence="2" id="KW-1003">Cell membrane</keyword>
<dbReference type="Ensembl" id="ENSEBUT00000017824.1">
    <property type="protein sequence ID" value="ENSEBUP00000017248.1"/>
    <property type="gene ID" value="ENSEBUG00000010767.1"/>
</dbReference>
<evidence type="ECO:0000256" key="4">
    <source>
        <dbReference type="ARBA" id="ARBA00022723"/>
    </source>
</evidence>
<dbReference type="GO" id="GO:0044331">
    <property type="term" value="P:cell-cell adhesion mediated by cadherin"/>
    <property type="evidence" value="ECO:0007669"/>
    <property type="project" value="TreeGrafter"/>
</dbReference>
<organism evidence="19 20">
    <name type="scientific">Eptatretus burgeri</name>
    <name type="common">Inshore hagfish</name>
    <dbReference type="NCBI Taxonomy" id="7764"/>
    <lineage>
        <taxon>Eukaryota</taxon>
        <taxon>Metazoa</taxon>
        <taxon>Chordata</taxon>
        <taxon>Craniata</taxon>
        <taxon>Vertebrata</taxon>
        <taxon>Cyclostomata</taxon>
        <taxon>Myxini</taxon>
        <taxon>Myxiniformes</taxon>
        <taxon>Myxinidae</taxon>
        <taxon>Eptatretinae</taxon>
        <taxon>Eptatretus</taxon>
    </lineage>
</organism>
<feature type="domain" description="Cadherin" evidence="18">
    <location>
        <begin position="554"/>
        <end position="669"/>
    </location>
</feature>
<keyword evidence="3 13" id="KW-0812">Transmembrane</keyword>
<dbReference type="FunFam" id="2.60.40.60:FF:000012">
    <property type="entry name" value="Cadherin 24"/>
    <property type="match status" value="1"/>
</dbReference>
<keyword evidence="4" id="KW-0479">Metal-binding</keyword>
<evidence type="ECO:0000256" key="11">
    <source>
        <dbReference type="ARBA" id="ARBA00023180"/>
    </source>
</evidence>
<evidence type="ECO:0000259" key="18">
    <source>
        <dbReference type="PROSITE" id="PS50268"/>
    </source>
</evidence>
<keyword evidence="6" id="KW-0677">Repeat</keyword>
<feature type="domain" description="Cadherin" evidence="18">
    <location>
        <begin position="226"/>
        <end position="334"/>
    </location>
</feature>
<dbReference type="Pfam" id="PF01049">
    <property type="entry name" value="CADH_Y-type_LIR"/>
    <property type="match status" value="1"/>
</dbReference>
<dbReference type="FunFam" id="4.10.900.10:FF:000001">
    <property type="entry name" value="Cadherin 2"/>
    <property type="match status" value="1"/>
</dbReference>
<dbReference type="InterPro" id="IPR015919">
    <property type="entry name" value="Cadherin-like_sf"/>
</dbReference>
<evidence type="ECO:0000256" key="1">
    <source>
        <dbReference type="ARBA" id="ARBA00004251"/>
    </source>
</evidence>
<dbReference type="GO" id="GO:0034332">
    <property type="term" value="P:adherens junction organization"/>
    <property type="evidence" value="ECO:0007669"/>
    <property type="project" value="TreeGrafter"/>
</dbReference>
<name>A0A8C4QLG9_EPTBU</name>
<feature type="domain" description="Cadherin" evidence="18">
    <location>
        <begin position="450"/>
        <end position="554"/>
    </location>
</feature>
<dbReference type="SUPFAM" id="SSF49313">
    <property type="entry name" value="Cadherin-like"/>
    <property type="match status" value="5"/>
</dbReference>
<dbReference type="GO" id="GO:0045296">
    <property type="term" value="F:cadherin binding"/>
    <property type="evidence" value="ECO:0007669"/>
    <property type="project" value="TreeGrafter"/>
</dbReference>
<evidence type="ECO:0000256" key="13">
    <source>
        <dbReference type="RuleBase" id="RU003318"/>
    </source>
</evidence>
<evidence type="ECO:0000256" key="9">
    <source>
        <dbReference type="ARBA" id="ARBA00022989"/>
    </source>
</evidence>
<evidence type="ECO:0000256" key="12">
    <source>
        <dbReference type="PROSITE-ProRule" id="PRU00043"/>
    </source>
</evidence>
<evidence type="ECO:0000256" key="2">
    <source>
        <dbReference type="ARBA" id="ARBA00022475"/>
    </source>
</evidence>
<evidence type="ECO:0000256" key="5">
    <source>
        <dbReference type="ARBA" id="ARBA00022729"/>
    </source>
</evidence>
<comment type="function">
    <text evidence="14">Cadherins are calcium-dependent cell adhesion proteins.</text>
</comment>
<evidence type="ECO:0000256" key="7">
    <source>
        <dbReference type="ARBA" id="ARBA00022837"/>
    </source>
</evidence>
<dbReference type="Gene3D" id="4.10.900.10">
    <property type="entry name" value="TCF3-CBD (Catenin binding domain)"/>
    <property type="match status" value="1"/>
</dbReference>
<dbReference type="CDD" id="cd11304">
    <property type="entry name" value="Cadherin_repeat"/>
    <property type="match status" value="5"/>
</dbReference>
<feature type="domain" description="Cadherin" evidence="18">
    <location>
        <begin position="145"/>
        <end position="225"/>
    </location>
</feature>
<evidence type="ECO:0000256" key="15">
    <source>
        <dbReference type="SAM" id="MobiDB-lite"/>
    </source>
</evidence>
<feature type="domain" description="Cadherin" evidence="18">
    <location>
        <begin position="335"/>
        <end position="449"/>
    </location>
</feature>
<reference evidence="19" key="2">
    <citation type="submission" date="2025-09" db="UniProtKB">
        <authorList>
            <consortium name="Ensembl"/>
        </authorList>
    </citation>
    <scope>IDENTIFICATION</scope>
</reference>
<dbReference type="FunFam" id="2.60.40.60:FF:000009">
    <property type="entry name" value="Cadherin 24"/>
    <property type="match status" value="1"/>
</dbReference>
<dbReference type="PANTHER" id="PTHR24027">
    <property type="entry name" value="CADHERIN-23"/>
    <property type="match status" value="1"/>
</dbReference>
<feature type="transmembrane region" description="Helical" evidence="16">
    <location>
        <begin position="676"/>
        <end position="699"/>
    </location>
</feature>
<dbReference type="GO" id="GO:0005912">
    <property type="term" value="C:adherens junction"/>
    <property type="evidence" value="ECO:0007669"/>
    <property type="project" value="TreeGrafter"/>
</dbReference>
<evidence type="ECO:0000256" key="14">
    <source>
        <dbReference type="RuleBase" id="RU004357"/>
    </source>
</evidence>
<dbReference type="Proteomes" id="UP000694388">
    <property type="component" value="Unplaced"/>
</dbReference>
<dbReference type="GO" id="GO:0016477">
    <property type="term" value="P:cell migration"/>
    <property type="evidence" value="ECO:0007669"/>
    <property type="project" value="TreeGrafter"/>
</dbReference>
<keyword evidence="7 12" id="KW-0106">Calcium</keyword>
<dbReference type="PRINTS" id="PR00205">
    <property type="entry name" value="CADHERIN"/>
</dbReference>
<dbReference type="PROSITE" id="PS50268">
    <property type="entry name" value="CADHERIN_2"/>
    <property type="match status" value="5"/>
</dbReference>
<feature type="compositionally biased region" description="Polar residues" evidence="15">
    <location>
        <begin position="787"/>
        <end position="801"/>
    </location>
</feature>
<dbReference type="GO" id="GO:0000902">
    <property type="term" value="P:cell morphogenesis"/>
    <property type="evidence" value="ECO:0007669"/>
    <property type="project" value="TreeGrafter"/>
</dbReference>
<keyword evidence="5 17" id="KW-0732">Signal</keyword>
<dbReference type="Pfam" id="PF00028">
    <property type="entry name" value="Cadherin"/>
    <property type="match status" value="4"/>
</dbReference>
<dbReference type="GO" id="GO:0005509">
    <property type="term" value="F:calcium ion binding"/>
    <property type="evidence" value="ECO:0007669"/>
    <property type="project" value="UniProtKB-UniRule"/>
</dbReference>
<dbReference type="FunFam" id="2.60.40.60:FF:000008">
    <property type="entry name" value="Cadherin 24"/>
    <property type="match status" value="1"/>
</dbReference>
<dbReference type="GO" id="GO:0016342">
    <property type="term" value="C:catenin complex"/>
    <property type="evidence" value="ECO:0007669"/>
    <property type="project" value="TreeGrafter"/>
</dbReference>
<dbReference type="GO" id="GO:0007043">
    <property type="term" value="P:cell-cell junction assembly"/>
    <property type="evidence" value="ECO:0007669"/>
    <property type="project" value="TreeGrafter"/>
</dbReference>
<keyword evidence="8 13" id="KW-0130">Cell adhesion</keyword>
<dbReference type="InterPro" id="IPR039808">
    <property type="entry name" value="Cadherin"/>
</dbReference>
<evidence type="ECO:0000256" key="16">
    <source>
        <dbReference type="SAM" id="Phobius"/>
    </source>
</evidence>
<evidence type="ECO:0000313" key="19">
    <source>
        <dbReference type="Ensembl" id="ENSEBUP00000017248.1"/>
    </source>
</evidence>
<comment type="subcellular location">
    <subcellularLocation>
        <location evidence="1 13">Cell membrane</location>
        <topology evidence="1 13">Single-pass type I membrane protein</topology>
    </subcellularLocation>
</comment>
<keyword evidence="11" id="KW-0325">Glycoprotein</keyword>
<keyword evidence="9 16" id="KW-1133">Transmembrane helix</keyword>
<dbReference type="PROSITE" id="PS00232">
    <property type="entry name" value="CADHERIN_1"/>
    <property type="match status" value="2"/>
</dbReference>
<evidence type="ECO:0000313" key="20">
    <source>
        <dbReference type="Proteomes" id="UP000694388"/>
    </source>
</evidence>
<keyword evidence="10 16" id="KW-0472">Membrane</keyword>
<evidence type="ECO:0000256" key="8">
    <source>
        <dbReference type="ARBA" id="ARBA00022889"/>
    </source>
</evidence>